<dbReference type="EMBL" id="CP034183">
    <property type="protein sequence ID" value="AZI42044.1"/>
    <property type="molecule type" value="Genomic_DNA"/>
</dbReference>
<organism evidence="2 3">
    <name type="scientific">Deinococcus psychrotolerans</name>
    <dbReference type="NCBI Taxonomy" id="2489213"/>
    <lineage>
        <taxon>Bacteria</taxon>
        <taxon>Thermotogati</taxon>
        <taxon>Deinococcota</taxon>
        <taxon>Deinococci</taxon>
        <taxon>Deinococcales</taxon>
        <taxon>Deinococcaceae</taxon>
        <taxon>Deinococcus</taxon>
    </lineage>
</organism>
<gene>
    <name evidence="2" type="ORF">EHF33_04175</name>
</gene>
<feature type="transmembrane region" description="Helical" evidence="1">
    <location>
        <begin position="26"/>
        <end position="43"/>
    </location>
</feature>
<accession>A0A3G8YHT4</accession>
<dbReference type="RefSeq" id="WP_124868158.1">
    <property type="nucleotide sequence ID" value="NZ_CP034183.1"/>
</dbReference>
<keyword evidence="1" id="KW-0472">Membrane</keyword>
<evidence type="ECO:0000313" key="3">
    <source>
        <dbReference type="Proteomes" id="UP000276417"/>
    </source>
</evidence>
<keyword evidence="1" id="KW-1133">Transmembrane helix</keyword>
<dbReference type="KEGG" id="dph:EHF33_04175"/>
<dbReference type="Proteomes" id="UP000276417">
    <property type="component" value="Chromosome 1"/>
</dbReference>
<name>A0A3G8YHT4_9DEIO</name>
<keyword evidence="3" id="KW-1185">Reference proteome</keyword>
<dbReference type="AlphaFoldDB" id="A0A3G8YHT4"/>
<proteinExistence type="predicted"/>
<protein>
    <submittedName>
        <fullName evidence="2">Uncharacterized protein</fullName>
    </submittedName>
</protein>
<dbReference type="OrthoDB" id="9932500at2"/>
<sequence>MIVLPTLALGLLLVLLQVPWRWSAGLEVLTLLGLIAGIVHSSYRRHRSEFDDDGPRRTDRSST</sequence>
<reference evidence="2 3" key="1">
    <citation type="submission" date="2018-11" db="EMBL/GenBank/DDBJ databases">
        <title>Deinococcus shelandsis sp. nov., isolated from South Shetland Islands soil of Antarctica.</title>
        <authorList>
            <person name="Tian J."/>
        </authorList>
    </citation>
    <scope>NUCLEOTIDE SEQUENCE [LARGE SCALE GENOMIC DNA]</scope>
    <source>
        <strain evidence="2 3">S14-83T</strain>
    </source>
</reference>
<evidence type="ECO:0000256" key="1">
    <source>
        <dbReference type="SAM" id="Phobius"/>
    </source>
</evidence>
<keyword evidence="1" id="KW-0812">Transmembrane</keyword>
<evidence type="ECO:0000313" key="2">
    <source>
        <dbReference type="EMBL" id="AZI42044.1"/>
    </source>
</evidence>